<comment type="caution">
    <text evidence="1">The sequence shown here is derived from an EMBL/GenBank/DDBJ whole genome shotgun (WGS) entry which is preliminary data.</text>
</comment>
<evidence type="ECO:0000313" key="1">
    <source>
        <dbReference type="EMBL" id="CAG2202403.1"/>
    </source>
</evidence>
<protein>
    <recommendedName>
        <fullName evidence="3">Endonuclease/exonuclease/phosphatase domain-containing protein</fullName>
    </recommendedName>
</protein>
<dbReference type="Gene3D" id="3.60.10.10">
    <property type="entry name" value="Endonuclease/exonuclease/phosphatase"/>
    <property type="match status" value="1"/>
</dbReference>
<dbReference type="Proteomes" id="UP000683360">
    <property type="component" value="Unassembled WGS sequence"/>
</dbReference>
<evidence type="ECO:0000313" key="2">
    <source>
        <dbReference type="Proteomes" id="UP000683360"/>
    </source>
</evidence>
<sequence length="366" mass="41557">MTGEDKVAVKVITLMLPALEVLITTKQDDRLNKHDVAINKLQAQVRNVLYENDSLNQYSRRENVRISNVPEADGEDLTNILIEIAGSVGVVIKPDNINAIHRIGPKREGKARQVIARFVHLDIFDEILEKIIDITVNKNYQVCLLGDFNAHTGTHDDFIIVNDTILDSLLIDENSRKYMNSINALYELGIPIKRSSKDISNINNYGHKLLEFCKNLDLYIVNGRISNDQLVGAVTTSKNTLIDYAIVSPMLFKCISYFNIENFDPILSDIHCPVVIHFDTSVILESVDTLSHDDNSNVVYKSKWKNVETVNNVILNCNSIIKNAADKADMIVEFKPKNSRPGVRSKKCKPYFNQDCYLKRKAYRKM</sequence>
<keyword evidence="2" id="KW-1185">Reference proteome</keyword>
<dbReference type="EMBL" id="CAJPWZ010000888">
    <property type="protein sequence ID" value="CAG2202403.1"/>
    <property type="molecule type" value="Genomic_DNA"/>
</dbReference>
<accession>A0A8S3R430</accession>
<evidence type="ECO:0008006" key="3">
    <source>
        <dbReference type="Google" id="ProtNLM"/>
    </source>
</evidence>
<reference evidence="1" key="1">
    <citation type="submission" date="2021-03" db="EMBL/GenBank/DDBJ databases">
        <authorList>
            <person name="Bekaert M."/>
        </authorList>
    </citation>
    <scope>NUCLEOTIDE SEQUENCE</scope>
</reference>
<proteinExistence type="predicted"/>
<dbReference type="SUPFAM" id="SSF56219">
    <property type="entry name" value="DNase I-like"/>
    <property type="match status" value="1"/>
</dbReference>
<organism evidence="1 2">
    <name type="scientific">Mytilus edulis</name>
    <name type="common">Blue mussel</name>
    <dbReference type="NCBI Taxonomy" id="6550"/>
    <lineage>
        <taxon>Eukaryota</taxon>
        <taxon>Metazoa</taxon>
        <taxon>Spiralia</taxon>
        <taxon>Lophotrochozoa</taxon>
        <taxon>Mollusca</taxon>
        <taxon>Bivalvia</taxon>
        <taxon>Autobranchia</taxon>
        <taxon>Pteriomorphia</taxon>
        <taxon>Mytilida</taxon>
        <taxon>Mytiloidea</taxon>
        <taxon>Mytilidae</taxon>
        <taxon>Mytilinae</taxon>
        <taxon>Mytilus</taxon>
    </lineage>
</organism>
<dbReference type="AlphaFoldDB" id="A0A8S3R430"/>
<gene>
    <name evidence="1" type="ORF">MEDL_16991</name>
</gene>
<name>A0A8S3R430_MYTED</name>
<dbReference type="InterPro" id="IPR036691">
    <property type="entry name" value="Endo/exonu/phosph_ase_sf"/>
</dbReference>